<dbReference type="Proteomes" id="UP000014672">
    <property type="component" value="Chromosome"/>
</dbReference>
<reference evidence="1 2" key="1">
    <citation type="journal article" date="2013" name="PLoS ONE">
        <title>Complete Genome Analysis of a Haemophilus parasuis Serovar 12 Strain from China.</title>
        <authorList>
            <person name="Li Y."/>
            <person name="Kwok A.H."/>
            <person name="Jiang J."/>
            <person name="Zou Y."/>
            <person name="Zheng F."/>
            <person name="Chen P."/>
            <person name="Hou C."/>
            <person name="Leung F.C."/>
            <person name="Jiang P."/>
        </authorList>
    </citation>
    <scope>NUCLEOTIDE SEQUENCE [LARGE SCALE GENOMIC DNA]</scope>
    <source>
        <strain evidence="1 2">ZJ0906</strain>
    </source>
</reference>
<dbReference type="EMBL" id="CP005384">
    <property type="protein sequence ID" value="AGO15850.1"/>
    <property type="molecule type" value="Genomic_DNA"/>
</dbReference>
<organism evidence="1 2">
    <name type="scientific">Glaesserella parasuis ZJ0906</name>
    <dbReference type="NCBI Taxonomy" id="1322346"/>
    <lineage>
        <taxon>Bacteria</taxon>
        <taxon>Pseudomonadati</taxon>
        <taxon>Pseudomonadota</taxon>
        <taxon>Gammaproteobacteria</taxon>
        <taxon>Pasteurellales</taxon>
        <taxon>Pasteurellaceae</taxon>
        <taxon>Glaesserella</taxon>
    </lineage>
</organism>
<sequence>MFIIFANLAQILINQTIFMNFKEISHTNKRAFKKNKNSVEVRRTQNDE</sequence>
<name>A0A806JE87_GLAPU</name>
<evidence type="ECO:0000313" key="2">
    <source>
        <dbReference type="Proteomes" id="UP000014672"/>
    </source>
</evidence>
<proteinExistence type="predicted"/>
<evidence type="ECO:0000313" key="1">
    <source>
        <dbReference type="EMBL" id="AGO15850.1"/>
    </source>
</evidence>
<gene>
    <name evidence="1" type="ORF">K756_03085</name>
</gene>
<dbReference type="AlphaFoldDB" id="A0A806JE87"/>
<protein>
    <submittedName>
        <fullName evidence="1">Uncharacterized protein</fullName>
    </submittedName>
</protein>
<dbReference type="KEGG" id="hpaz:K756_03085"/>
<accession>A0A806JE87</accession>